<reference evidence="1 2" key="1">
    <citation type="submission" date="2020-10" db="EMBL/GenBank/DDBJ databases">
        <title>Complete genome of Cruoricapor ignavus strain M1214 isolated from the blood culture of a febrile patient.</title>
        <authorList>
            <person name="Guglielmino C.J.D."/>
        </authorList>
    </citation>
    <scope>NUCLEOTIDE SEQUENCE [LARGE SCALE GENOMIC DNA]</scope>
    <source>
        <strain evidence="1 2">M1214</strain>
    </source>
</reference>
<organism evidence="1 2">
    <name type="scientific">Cruoricaptor ignavus</name>
    <dbReference type="NCBI Taxonomy" id="1118202"/>
    <lineage>
        <taxon>Bacteria</taxon>
        <taxon>Pseudomonadati</taxon>
        <taxon>Bacteroidota</taxon>
        <taxon>Flavobacteriia</taxon>
        <taxon>Flavobacteriales</taxon>
        <taxon>Weeksellaceae</taxon>
        <taxon>Cruoricaptor</taxon>
    </lineage>
</organism>
<name>A0A7M1T421_9FLAO</name>
<evidence type="ECO:0000313" key="2">
    <source>
        <dbReference type="Proteomes" id="UP000593605"/>
    </source>
</evidence>
<gene>
    <name evidence="1" type="ORF">IMZ16_04115</name>
</gene>
<proteinExistence type="predicted"/>
<dbReference type="AlphaFoldDB" id="A0A7M1T421"/>
<protein>
    <recommendedName>
        <fullName evidence="3">Mobilisation protein (MobC)</fullName>
    </recommendedName>
</protein>
<dbReference type="EMBL" id="CP063145">
    <property type="protein sequence ID" value="QOR74626.1"/>
    <property type="molecule type" value="Genomic_DNA"/>
</dbReference>
<sequence>MKSLIVNSVENRISIGEKRTVCEFLEKHDNIYKKVENNINQFAKIANAQKHISNDLLKDFNQLLIEIVRLKKLEIERVNQIYELMTHGR</sequence>
<dbReference type="KEGG" id="civ:IMZ16_04115"/>
<evidence type="ECO:0000313" key="1">
    <source>
        <dbReference type="EMBL" id="QOR74626.1"/>
    </source>
</evidence>
<dbReference type="Proteomes" id="UP000593605">
    <property type="component" value="Chromosome"/>
</dbReference>
<evidence type="ECO:0008006" key="3">
    <source>
        <dbReference type="Google" id="ProtNLM"/>
    </source>
</evidence>
<dbReference type="RefSeq" id="WP_193440608.1">
    <property type="nucleotide sequence ID" value="NZ_CP063145.1"/>
</dbReference>
<accession>A0A7M1T421</accession>